<dbReference type="PROSITE" id="PS50109">
    <property type="entry name" value="HIS_KIN"/>
    <property type="match status" value="1"/>
</dbReference>
<dbReference type="Gene3D" id="1.20.120.160">
    <property type="entry name" value="HPT domain"/>
    <property type="match status" value="1"/>
</dbReference>
<evidence type="ECO:0000256" key="14">
    <source>
        <dbReference type="ARBA" id="ARBA00064003"/>
    </source>
</evidence>
<dbReference type="FunFam" id="1.10.287.130:FF:000002">
    <property type="entry name" value="Two-component osmosensing histidine kinase"/>
    <property type="match status" value="1"/>
</dbReference>
<dbReference type="AlphaFoldDB" id="A0A517T435"/>
<keyword evidence="13 18" id="KW-0472">Membrane</keyword>
<feature type="modified residue" description="4-aspartylphosphate" evidence="17">
    <location>
        <position position="795"/>
    </location>
</feature>
<dbReference type="Pfam" id="PF00512">
    <property type="entry name" value="HisKA"/>
    <property type="match status" value="1"/>
</dbReference>
<dbReference type="InterPro" id="IPR003661">
    <property type="entry name" value="HisK_dim/P_dom"/>
</dbReference>
<evidence type="ECO:0000259" key="22">
    <source>
        <dbReference type="PROSITE" id="PS50894"/>
    </source>
</evidence>
<feature type="transmembrane region" description="Helical" evidence="18">
    <location>
        <begin position="61"/>
        <end position="83"/>
    </location>
</feature>
<dbReference type="InterPro" id="IPR001789">
    <property type="entry name" value="Sig_transdc_resp-reg_receiver"/>
</dbReference>
<dbReference type="Proteomes" id="UP000319976">
    <property type="component" value="Chromosome"/>
</dbReference>
<comment type="subcellular location">
    <subcellularLocation>
        <location evidence="2">Cell membrane</location>
        <topology evidence="2">Multi-pass membrane protein</topology>
    </subcellularLocation>
</comment>
<keyword evidence="6 23" id="KW-0808">Transferase</keyword>
<evidence type="ECO:0000313" key="24">
    <source>
        <dbReference type="Proteomes" id="UP000319976"/>
    </source>
</evidence>
<evidence type="ECO:0000259" key="21">
    <source>
        <dbReference type="PROSITE" id="PS50885"/>
    </source>
</evidence>
<evidence type="ECO:0000256" key="3">
    <source>
        <dbReference type="ARBA" id="ARBA00012438"/>
    </source>
</evidence>
<comment type="subunit">
    <text evidence="14">At low DSF concentrations, interacts with RpfF.</text>
</comment>
<dbReference type="SMART" id="SM00387">
    <property type="entry name" value="HATPase_c"/>
    <property type="match status" value="1"/>
</dbReference>
<keyword evidence="24" id="KW-1185">Reference proteome</keyword>
<dbReference type="PANTHER" id="PTHR45339:SF1">
    <property type="entry name" value="HYBRID SIGNAL TRANSDUCTION HISTIDINE KINASE J"/>
    <property type="match status" value="1"/>
</dbReference>
<evidence type="ECO:0000256" key="17">
    <source>
        <dbReference type="PROSITE-ProRule" id="PRU00169"/>
    </source>
</evidence>
<evidence type="ECO:0000256" key="9">
    <source>
        <dbReference type="ARBA" id="ARBA00022777"/>
    </source>
</evidence>
<dbReference type="InterPro" id="IPR036097">
    <property type="entry name" value="HisK_dim/P_sf"/>
</dbReference>
<reference evidence="23 24" key="1">
    <citation type="submission" date="2019-02" db="EMBL/GenBank/DDBJ databases">
        <title>Deep-cultivation of Planctomycetes and their phenomic and genomic characterization uncovers novel biology.</title>
        <authorList>
            <person name="Wiegand S."/>
            <person name="Jogler M."/>
            <person name="Boedeker C."/>
            <person name="Pinto D."/>
            <person name="Vollmers J."/>
            <person name="Rivas-Marin E."/>
            <person name="Kohn T."/>
            <person name="Peeters S.H."/>
            <person name="Heuer A."/>
            <person name="Rast P."/>
            <person name="Oberbeckmann S."/>
            <person name="Bunk B."/>
            <person name="Jeske O."/>
            <person name="Meyerdierks A."/>
            <person name="Storesund J.E."/>
            <person name="Kallscheuer N."/>
            <person name="Luecker S."/>
            <person name="Lage O.M."/>
            <person name="Pohl T."/>
            <person name="Merkel B.J."/>
            <person name="Hornburger P."/>
            <person name="Mueller R.-W."/>
            <person name="Bruemmer F."/>
            <person name="Labrenz M."/>
            <person name="Spormann A.M."/>
            <person name="Op den Camp H."/>
            <person name="Overmann J."/>
            <person name="Amann R."/>
            <person name="Jetten M.S.M."/>
            <person name="Mascher T."/>
            <person name="Medema M.H."/>
            <person name="Devos D.P."/>
            <person name="Kaster A.-K."/>
            <person name="Ovreas L."/>
            <person name="Rohde M."/>
            <person name="Galperin M.Y."/>
            <person name="Jogler C."/>
        </authorList>
    </citation>
    <scope>NUCLEOTIDE SEQUENCE [LARGE SCALE GENOMIC DNA]</scope>
    <source>
        <strain evidence="23 24">V22</strain>
    </source>
</reference>
<evidence type="ECO:0000256" key="13">
    <source>
        <dbReference type="ARBA" id="ARBA00023136"/>
    </source>
</evidence>
<dbReference type="PROSITE" id="PS50110">
    <property type="entry name" value="RESPONSE_REGULATORY"/>
    <property type="match status" value="2"/>
</dbReference>
<dbReference type="Gene3D" id="3.30.565.10">
    <property type="entry name" value="Histidine kinase-like ATPase, C-terminal domain"/>
    <property type="match status" value="1"/>
</dbReference>
<dbReference type="SUPFAM" id="SSF47226">
    <property type="entry name" value="Histidine-containing phosphotransfer domain, HPT domain"/>
    <property type="match status" value="1"/>
</dbReference>
<dbReference type="SMART" id="SM00388">
    <property type="entry name" value="HisKA"/>
    <property type="match status" value="1"/>
</dbReference>
<evidence type="ECO:0000259" key="19">
    <source>
        <dbReference type="PROSITE" id="PS50109"/>
    </source>
</evidence>
<dbReference type="PRINTS" id="PR00344">
    <property type="entry name" value="BCTRLSENSOR"/>
</dbReference>
<feature type="transmembrane region" description="Helical" evidence="18">
    <location>
        <begin position="399"/>
        <end position="420"/>
    </location>
</feature>
<dbReference type="Gene3D" id="1.10.287.130">
    <property type="match status" value="1"/>
</dbReference>
<gene>
    <name evidence="23" type="primary">barA_1</name>
    <name evidence="23" type="ORF">V22_03500</name>
</gene>
<dbReference type="PROSITE" id="PS50885">
    <property type="entry name" value="HAMP"/>
    <property type="match status" value="1"/>
</dbReference>
<dbReference type="SUPFAM" id="SSF52172">
    <property type="entry name" value="CheY-like"/>
    <property type="match status" value="2"/>
</dbReference>
<evidence type="ECO:0000259" key="20">
    <source>
        <dbReference type="PROSITE" id="PS50110"/>
    </source>
</evidence>
<sequence>MLSRSAGHHAATLAKDASTADEGLFCCVNCSIYDILEGYLSAEHVPFRVAKMKPFLKRLPVSISVPLVIAVPVLAAVACVLTVTNWQAERVTQELARRNVDEIHSRIHLQLNRLLDLPRAIQRINKRLILSGQLDANDLRSWRGFLFEQALAFPELSCIEFGSESGEIAWIARYPSNPGQYEFGIKDQQTGEKVEEFIYNNAGGIRDQPKASYEYDPRVRPWYQAAVEKGEATWQPFSWVHEDNWNTTWGMAYVQPIQDAQGNRLGVLDVEFTLSDISDFLSRLKVGETGIAFVVEGSDSNGKTGISGELIATSVSEPLDRLVDGQLSRIDVSNAEHPMIQAAAQAIRDRKTIEEEIEVDGEPCRVTWSRLSHTTGLTWDIFTVIPEEDYMAPIEDARWRGWLMALAIITGVMFLGTMLARRMVRPFLNLVNQVERVTGGELDHQFTLDATPEFSGLSEKLNQMVLSLRDLEYRERVQTELVVAREKAEAAAEAKSTFLANMSHEIRTPMNGVIGMTNLLLETELSPRQRDFADMIRSSADSLVTIINDILDFSKIEAGKLDLERTDFRLRYVMSDLMKPLAFRAHVKHLELLCDIRSDVPDGLVGDAVRLRQIIVNLVGNALKFTDKGEIIVSAKTAEQHGDAVTVEFAVKDTGIGIAADRLEKIFQAFEQADSSTTRRFGGTGLGLAICTKLVTLMGGRIWVESELGIGTTIFFQIPYSLSEEKLISPQQPVHVLRDMSVLLIDDHAESRRITSDILRSWDMRFTAVADGATGIRLMHNANMAGDPFQLVLLDAEMPEMDGLEIARRIRQDELLNDPILLLLRTTNAQLDQEFDKSKLPIDGFVAKPINSSSLLDAIMLAIGEEKAVATKLQQEIPDDDVRRELRILLVEDNPINQKLASALLQKHHHHIDYAINGVEAIAAVKRTDYDVVLMDVQMPEMDGLEATRIIRDQEQQSGENIPIIAMTASALKGDRERCLEAGMDLYVSKPVKPAELYRAIRDVVPYPTKHQRQSEEPTHKVFDRDQALENVGGNEQLLSDLIASFKSEYPVQMKEISAAYNAGDAKRLAQAAHKLKGSIAHFATTGAFAAAEELEINGRQNNLTDFELQWKKLTRELEALWTEMAPGN</sequence>
<dbReference type="SMART" id="SM00304">
    <property type="entry name" value="HAMP"/>
    <property type="match status" value="1"/>
</dbReference>
<dbReference type="InterPro" id="IPR003660">
    <property type="entry name" value="HAMP_dom"/>
</dbReference>
<evidence type="ECO:0000256" key="11">
    <source>
        <dbReference type="ARBA" id="ARBA00022989"/>
    </source>
</evidence>
<dbReference type="EC" id="2.7.13.3" evidence="3"/>
<evidence type="ECO:0000256" key="5">
    <source>
        <dbReference type="ARBA" id="ARBA00022553"/>
    </source>
</evidence>
<accession>A0A517T435</accession>
<keyword evidence="11 18" id="KW-1133">Transmembrane helix</keyword>
<dbReference type="FunFam" id="3.30.565.10:FF:000010">
    <property type="entry name" value="Sensor histidine kinase RcsC"/>
    <property type="match status" value="1"/>
</dbReference>
<keyword evidence="7 18" id="KW-0812">Transmembrane</keyword>
<evidence type="ECO:0000256" key="6">
    <source>
        <dbReference type="ARBA" id="ARBA00022679"/>
    </source>
</evidence>
<feature type="domain" description="Response regulatory" evidence="20">
    <location>
        <begin position="887"/>
        <end position="1005"/>
    </location>
</feature>
<keyword evidence="10" id="KW-0067">ATP-binding</keyword>
<keyword evidence="9 23" id="KW-0418">Kinase</keyword>
<dbReference type="OrthoDB" id="9762493at2"/>
<dbReference type="CDD" id="cd16922">
    <property type="entry name" value="HATPase_EvgS-ArcB-TorS-like"/>
    <property type="match status" value="1"/>
</dbReference>
<dbReference type="Gene3D" id="3.30.450.20">
    <property type="entry name" value="PAS domain"/>
    <property type="match status" value="1"/>
</dbReference>
<keyword evidence="4" id="KW-1003">Cell membrane</keyword>
<protein>
    <recommendedName>
        <fullName evidence="15">Sensory/regulatory protein RpfC</fullName>
        <ecNumber evidence="3">2.7.13.3</ecNumber>
    </recommendedName>
</protein>
<dbReference type="Gene3D" id="6.10.340.10">
    <property type="match status" value="1"/>
</dbReference>
<evidence type="ECO:0000256" key="8">
    <source>
        <dbReference type="ARBA" id="ARBA00022741"/>
    </source>
</evidence>
<dbReference type="CDD" id="cd17546">
    <property type="entry name" value="REC_hyHK_CKI1_RcsC-like"/>
    <property type="match status" value="2"/>
</dbReference>
<evidence type="ECO:0000256" key="7">
    <source>
        <dbReference type="ARBA" id="ARBA00022692"/>
    </source>
</evidence>
<dbReference type="PANTHER" id="PTHR45339">
    <property type="entry name" value="HYBRID SIGNAL TRANSDUCTION HISTIDINE KINASE J"/>
    <property type="match status" value="1"/>
</dbReference>
<dbReference type="CDD" id="cd00082">
    <property type="entry name" value="HisKA"/>
    <property type="match status" value="1"/>
</dbReference>
<comment type="catalytic activity">
    <reaction evidence="1">
        <text>ATP + protein L-histidine = ADP + protein N-phospho-L-histidine.</text>
        <dbReference type="EC" id="2.7.13.3"/>
    </reaction>
</comment>
<evidence type="ECO:0000313" key="23">
    <source>
        <dbReference type="EMBL" id="QDT63132.1"/>
    </source>
</evidence>
<dbReference type="Pfam" id="PF02518">
    <property type="entry name" value="HATPase_c"/>
    <property type="match status" value="1"/>
</dbReference>
<dbReference type="Pfam" id="PF00072">
    <property type="entry name" value="Response_reg"/>
    <property type="match status" value="2"/>
</dbReference>
<dbReference type="PROSITE" id="PS50894">
    <property type="entry name" value="HPT"/>
    <property type="match status" value="1"/>
</dbReference>
<dbReference type="InterPro" id="IPR008207">
    <property type="entry name" value="Sig_transdc_His_kin_Hpt_dom"/>
</dbReference>
<dbReference type="InterPro" id="IPR004358">
    <property type="entry name" value="Sig_transdc_His_kin-like_C"/>
</dbReference>
<organism evidence="23 24">
    <name type="scientific">Calycomorphotria hydatis</name>
    <dbReference type="NCBI Taxonomy" id="2528027"/>
    <lineage>
        <taxon>Bacteria</taxon>
        <taxon>Pseudomonadati</taxon>
        <taxon>Planctomycetota</taxon>
        <taxon>Planctomycetia</taxon>
        <taxon>Planctomycetales</taxon>
        <taxon>Planctomycetaceae</taxon>
        <taxon>Calycomorphotria</taxon>
    </lineage>
</organism>
<keyword evidence="12" id="KW-0902">Two-component regulatory system</keyword>
<evidence type="ECO:0000256" key="15">
    <source>
        <dbReference type="ARBA" id="ARBA00068150"/>
    </source>
</evidence>
<dbReference type="Pfam" id="PF01627">
    <property type="entry name" value="Hpt"/>
    <property type="match status" value="1"/>
</dbReference>
<dbReference type="Pfam" id="PF00672">
    <property type="entry name" value="HAMP"/>
    <property type="match status" value="1"/>
</dbReference>
<evidence type="ECO:0000256" key="10">
    <source>
        <dbReference type="ARBA" id="ARBA00022840"/>
    </source>
</evidence>
<evidence type="ECO:0000256" key="2">
    <source>
        <dbReference type="ARBA" id="ARBA00004651"/>
    </source>
</evidence>
<feature type="domain" description="HAMP" evidence="21">
    <location>
        <begin position="421"/>
        <end position="473"/>
    </location>
</feature>
<dbReference type="InterPro" id="IPR036890">
    <property type="entry name" value="HATPase_C_sf"/>
</dbReference>
<dbReference type="SUPFAM" id="SSF55874">
    <property type="entry name" value="ATPase domain of HSP90 chaperone/DNA topoisomerase II/histidine kinase"/>
    <property type="match status" value="1"/>
</dbReference>
<dbReference type="InterPro" id="IPR005467">
    <property type="entry name" value="His_kinase_dom"/>
</dbReference>
<feature type="modified residue" description="4-aspartylphosphate" evidence="17">
    <location>
        <position position="936"/>
    </location>
</feature>
<evidence type="ECO:0000256" key="1">
    <source>
        <dbReference type="ARBA" id="ARBA00000085"/>
    </source>
</evidence>
<dbReference type="SMART" id="SM00448">
    <property type="entry name" value="REC"/>
    <property type="match status" value="2"/>
</dbReference>
<dbReference type="InterPro" id="IPR036641">
    <property type="entry name" value="HPT_dom_sf"/>
</dbReference>
<evidence type="ECO:0000256" key="12">
    <source>
        <dbReference type="ARBA" id="ARBA00023012"/>
    </source>
</evidence>
<evidence type="ECO:0000256" key="4">
    <source>
        <dbReference type="ARBA" id="ARBA00022475"/>
    </source>
</evidence>
<feature type="domain" description="Response regulatory" evidence="20">
    <location>
        <begin position="741"/>
        <end position="863"/>
    </location>
</feature>
<name>A0A517T435_9PLAN</name>
<feature type="modified residue" description="Phosphohistidine" evidence="16">
    <location>
        <position position="1074"/>
    </location>
</feature>
<dbReference type="EMBL" id="CP036316">
    <property type="protein sequence ID" value="QDT63132.1"/>
    <property type="molecule type" value="Genomic_DNA"/>
</dbReference>
<keyword evidence="8" id="KW-0547">Nucleotide-binding</keyword>
<evidence type="ECO:0000256" key="18">
    <source>
        <dbReference type="SAM" id="Phobius"/>
    </source>
</evidence>
<feature type="domain" description="Histidine kinase" evidence="19">
    <location>
        <begin position="501"/>
        <end position="722"/>
    </location>
</feature>
<keyword evidence="5 17" id="KW-0597">Phosphoprotein</keyword>
<dbReference type="KEGG" id="chya:V22_03500"/>
<dbReference type="Gene3D" id="3.40.50.2300">
    <property type="match status" value="2"/>
</dbReference>
<dbReference type="InterPro" id="IPR003594">
    <property type="entry name" value="HATPase_dom"/>
</dbReference>
<feature type="domain" description="HPt" evidence="22">
    <location>
        <begin position="1035"/>
        <end position="1129"/>
    </location>
</feature>
<dbReference type="GO" id="GO:0005886">
    <property type="term" value="C:plasma membrane"/>
    <property type="evidence" value="ECO:0007669"/>
    <property type="project" value="UniProtKB-SubCell"/>
</dbReference>
<dbReference type="GO" id="GO:0005524">
    <property type="term" value="F:ATP binding"/>
    <property type="evidence" value="ECO:0007669"/>
    <property type="project" value="UniProtKB-KW"/>
</dbReference>
<dbReference type="GO" id="GO:0000155">
    <property type="term" value="F:phosphorelay sensor kinase activity"/>
    <property type="evidence" value="ECO:0007669"/>
    <property type="project" value="InterPro"/>
</dbReference>
<proteinExistence type="predicted"/>
<evidence type="ECO:0000256" key="16">
    <source>
        <dbReference type="PROSITE-ProRule" id="PRU00110"/>
    </source>
</evidence>
<dbReference type="SUPFAM" id="SSF158472">
    <property type="entry name" value="HAMP domain-like"/>
    <property type="match status" value="1"/>
</dbReference>
<dbReference type="SUPFAM" id="SSF47384">
    <property type="entry name" value="Homodimeric domain of signal transducing histidine kinase"/>
    <property type="match status" value="1"/>
</dbReference>
<dbReference type="InterPro" id="IPR011006">
    <property type="entry name" value="CheY-like_superfamily"/>
</dbReference>